<keyword evidence="1" id="KW-0812">Transmembrane</keyword>
<keyword evidence="3" id="KW-0614">Plasmid</keyword>
<feature type="domain" description="Urease accessory protein UreH-like transmembrane" evidence="2">
    <location>
        <begin position="4"/>
        <end position="199"/>
    </location>
</feature>
<keyword evidence="1" id="KW-0472">Membrane</keyword>
<feature type="transmembrane region" description="Helical" evidence="1">
    <location>
        <begin position="150"/>
        <end position="171"/>
    </location>
</feature>
<keyword evidence="4" id="KW-1185">Reference proteome</keyword>
<evidence type="ECO:0000313" key="3">
    <source>
        <dbReference type="EMBL" id="QAS82271.1"/>
    </source>
</evidence>
<dbReference type="EMBL" id="CP035001">
    <property type="protein sequence ID" value="QAS82271.1"/>
    <property type="molecule type" value="Genomic_DNA"/>
</dbReference>
<organism evidence="3 4">
    <name type="scientific">Rhizobium acidisoli</name>
    <dbReference type="NCBI Taxonomy" id="1538158"/>
    <lineage>
        <taxon>Bacteria</taxon>
        <taxon>Pseudomonadati</taxon>
        <taxon>Pseudomonadota</taxon>
        <taxon>Alphaproteobacteria</taxon>
        <taxon>Hyphomicrobiales</taxon>
        <taxon>Rhizobiaceae</taxon>
        <taxon>Rhizobium/Agrobacterium group</taxon>
        <taxon>Rhizobium</taxon>
    </lineage>
</organism>
<dbReference type="InterPro" id="IPR039447">
    <property type="entry name" value="UreH-like_TM_dom"/>
</dbReference>
<name>A0AAE5WTI0_9HYPH</name>
<proteinExistence type="predicted"/>
<evidence type="ECO:0000256" key="1">
    <source>
        <dbReference type="SAM" id="Phobius"/>
    </source>
</evidence>
<reference evidence="3 4" key="1">
    <citation type="submission" date="2019-01" db="EMBL/GenBank/DDBJ databases">
        <title>Genomic insights into the origins and evolution of symbiotic genes in the Phaseolus vulgaris microsymbionts.</title>
        <authorList>
            <person name="Tong W."/>
        </authorList>
    </citation>
    <scope>NUCLEOTIDE SEQUENCE [LARGE SCALE GENOMIC DNA]</scope>
    <source>
        <strain evidence="3 4">FH23</strain>
        <plasmid evidence="4">prapfh23c</plasmid>
    </source>
</reference>
<sequence>MLLALLAGILSILSPCVLPLIPVVLTGAVAEHRLAPLALAAGVALSFTAIGLLVATIGFSIGLDMTVFRTGAALLLILVGAVLLVPRLQVGFATAAGPVSNWTQNRFSGLSTSGISGQFGVGLLLGAVWTPCVGPTLGAASIMAARGENLGMVTLTMLAFGIGTALPLLLLSMLSREALLRWRGRMITTASGLKIALGVLLVLAGAMTLTGLDRTVQTVLLDALPSWMLALTTAI</sequence>
<accession>A0AAE5WTI0</accession>
<feature type="transmembrane region" description="Helical" evidence="1">
    <location>
        <begin position="66"/>
        <end position="85"/>
    </location>
</feature>
<evidence type="ECO:0000313" key="4">
    <source>
        <dbReference type="Proteomes" id="UP000220927"/>
    </source>
</evidence>
<dbReference type="PANTHER" id="PTHR31272:SF9">
    <property type="entry name" value="BLL1027 PROTEIN"/>
    <property type="match status" value="1"/>
</dbReference>
<dbReference type="KEGG" id="rad:CO657_31175"/>
<keyword evidence="1" id="KW-1133">Transmembrane helix</keyword>
<dbReference type="Proteomes" id="UP000220927">
    <property type="component" value="Plasmid pRapFH23c"/>
</dbReference>
<protein>
    <submittedName>
        <fullName evidence="3">Cytochrome c biogenesis protein CcdA</fullName>
    </submittedName>
</protein>
<dbReference type="PANTHER" id="PTHR31272">
    <property type="entry name" value="CYTOCHROME C-TYPE BIOGENESIS PROTEIN HI_1454-RELATED"/>
    <property type="match status" value="1"/>
</dbReference>
<dbReference type="InterPro" id="IPR051790">
    <property type="entry name" value="Cytochrome_c-biogenesis_DsbD"/>
</dbReference>
<dbReference type="Pfam" id="PF13386">
    <property type="entry name" value="DsbD_2"/>
    <property type="match status" value="1"/>
</dbReference>
<geneLocation type="plasmid" evidence="4">
    <name>prapfh23c</name>
</geneLocation>
<gene>
    <name evidence="3" type="ORF">CO657_31175</name>
</gene>
<feature type="transmembrane region" description="Helical" evidence="1">
    <location>
        <begin position="192"/>
        <end position="212"/>
    </location>
</feature>
<dbReference type="AlphaFoldDB" id="A0AAE5WTI0"/>
<dbReference type="RefSeq" id="WP_054185980.1">
    <property type="nucleotide sequence ID" value="NZ_CP035001.1"/>
</dbReference>
<feature type="transmembrane region" description="Helical" evidence="1">
    <location>
        <begin position="35"/>
        <end position="59"/>
    </location>
</feature>
<evidence type="ECO:0000259" key="2">
    <source>
        <dbReference type="Pfam" id="PF13386"/>
    </source>
</evidence>